<dbReference type="EMBL" id="JAGKQH010000009">
    <property type="protein sequence ID" value="KAG6591677.1"/>
    <property type="molecule type" value="Genomic_DNA"/>
</dbReference>
<evidence type="ECO:0000256" key="6">
    <source>
        <dbReference type="RuleBase" id="RU369038"/>
    </source>
</evidence>
<accession>A0AAV6N349</accession>
<reference evidence="8 9" key="1">
    <citation type="journal article" date="2021" name="Hortic Res">
        <title>The domestication of Cucurbita argyrosperma as revealed by the genome of its wild relative.</title>
        <authorList>
            <person name="Barrera-Redondo J."/>
            <person name="Sanchez-de la Vega G."/>
            <person name="Aguirre-Liguori J.A."/>
            <person name="Castellanos-Morales G."/>
            <person name="Gutierrez-Guerrero Y.T."/>
            <person name="Aguirre-Dugua X."/>
            <person name="Aguirre-Planter E."/>
            <person name="Tenaillon M.I."/>
            <person name="Lira-Saade R."/>
            <person name="Eguiarte L.E."/>
        </authorList>
    </citation>
    <scope>NUCLEOTIDE SEQUENCE [LARGE SCALE GENOMIC DNA]</scope>
    <source>
        <strain evidence="8">JBR-2021</strain>
    </source>
</reference>
<evidence type="ECO:0000313" key="8">
    <source>
        <dbReference type="EMBL" id="KAG6591677.1"/>
    </source>
</evidence>
<feature type="DNA-binding region" description="Homeobox" evidence="4">
    <location>
        <begin position="3"/>
        <end position="29"/>
    </location>
</feature>
<evidence type="ECO:0000256" key="3">
    <source>
        <dbReference type="ARBA" id="ARBA00023163"/>
    </source>
</evidence>
<dbReference type="Pfam" id="PF02183">
    <property type="entry name" value="HALZ"/>
    <property type="match status" value="1"/>
</dbReference>
<protein>
    <recommendedName>
        <fullName evidence="6">Homeobox-leucine zipper protein</fullName>
    </recommendedName>
    <alternativeName>
        <fullName evidence="6">HD-ZIP protein</fullName>
    </alternativeName>
    <alternativeName>
        <fullName evidence="6">Homeodomain transcription factor</fullName>
    </alternativeName>
</protein>
<dbReference type="PROSITE" id="PS00027">
    <property type="entry name" value="HOMEOBOX_1"/>
    <property type="match status" value="1"/>
</dbReference>
<dbReference type="PANTHER" id="PTHR24326:SF535">
    <property type="entry name" value="HOMEOBOX-LEUCINE ZIPPER PROTEIN"/>
    <property type="match status" value="1"/>
</dbReference>
<dbReference type="GO" id="GO:0000981">
    <property type="term" value="F:DNA-binding transcription factor activity, RNA polymerase II-specific"/>
    <property type="evidence" value="ECO:0007669"/>
    <property type="project" value="UniProtKB-UniRule"/>
</dbReference>
<dbReference type="CDD" id="cd00086">
    <property type="entry name" value="homeodomain"/>
    <property type="match status" value="1"/>
</dbReference>
<evidence type="ECO:0000256" key="1">
    <source>
        <dbReference type="ARBA" id="ARBA00004123"/>
    </source>
</evidence>
<dbReference type="Proteomes" id="UP000685013">
    <property type="component" value="Chromosome 9"/>
</dbReference>
<gene>
    <name evidence="8" type="primary">ATHB-5</name>
    <name evidence="8" type="ORF">SDJN03_14023</name>
</gene>
<comment type="caution">
    <text evidence="8">The sequence shown here is derived from an EMBL/GenBank/DDBJ whole genome shotgun (WGS) entry which is preliminary data.</text>
</comment>
<dbReference type="GO" id="GO:0005634">
    <property type="term" value="C:nucleus"/>
    <property type="evidence" value="ECO:0007669"/>
    <property type="project" value="UniProtKB-SubCell"/>
</dbReference>
<comment type="function">
    <text evidence="6">Transcription factor.</text>
</comment>
<dbReference type="InterPro" id="IPR017970">
    <property type="entry name" value="Homeobox_CS"/>
</dbReference>
<proteinExistence type="inferred from homology"/>
<comment type="similarity">
    <text evidence="6">Belongs to the HD-ZIP homeobox family. Class I subfamily.</text>
</comment>
<evidence type="ECO:0000256" key="5">
    <source>
        <dbReference type="RuleBase" id="RU000682"/>
    </source>
</evidence>
<keyword evidence="4 5" id="KW-0539">Nucleus</keyword>
<keyword evidence="4 5" id="KW-0238">DNA-binding</keyword>
<dbReference type="InterPro" id="IPR003106">
    <property type="entry name" value="Leu_zip_homeo"/>
</dbReference>
<keyword evidence="4 5" id="KW-0371">Homeobox</keyword>
<dbReference type="GO" id="GO:0043565">
    <property type="term" value="F:sequence-specific DNA binding"/>
    <property type="evidence" value="ECO:0007669"/>
    <property type="project" value="InterPro"/>
</dbReference>
<dbReference type="Pfam" id="PF00046">
    <property type="entry name" value="Homeodomain"/>
    <property type="match status" value="1"/>
</dbReference>
<evidence type="ECO:0000256" key="4">
    <source>
        <dbReference type="PROSITE-ProRule" id="PRU00108"/>
    </source>
</evidence>
<feature type="domain" description="Homeobox" evidence="7">
    <location>
        <begin position="1"/>
        <end position="28"/>
    </location>
</feature>
<keyword evidence="9" id="KW-1185">Reference proteome</keyword>
<name>A0AAV6N349_9ROSI</name>
<feature type="non-terminal residue" evidence="8">
    <location>
        <position position="1"/>
    </location>
</feature>
<dbReference type="InterPro" id="IPR045224">
    <property type="entry name" value="HDZip_class_I_plant"/>
</dbReference>
<dbReference type="PANTHER" id="PTHR24326">
    <property type="entry name" value="HOMEOBOX-LEUCINE ZIPPER PROTEIN"/>
    <property type="match status" value="1"/>
</dbReference>
<dbReference type="InterPro" id="IPR001356">
    <property type="entry name" value="HD"/>
</dbReference>
<evidence type="ECO:0000256" key="2">
    <source>
        <dbReference type="ARBA" id="ARBA00023015"/>
    </source>
</evidence>
<keyword evidence="2 6" id="KW-0805">Transcription regulation</keyword>
<evidence type="ECO:0000313" key="9">
    <source>
        <dbReference type="Proteomes" id="UP000685013"/>
    </source>
</evidence>
<dbReference type="AlphaFoldDB" id="A0AAV6N349"/>
<dbReference type="PROSITE" id="PS50071">
    <property type="entry name" value="HOMEOBOX_2"/>
    <property type="match status" value="1"/>
</dbReference>
<comment type="subcellular location">
    <subcellularLocation>
        <location evidence="1 4 5">Nucleus</location>
    </subcellularLocation>
</comment>
<dbReference type="GO" id="GO:0045893">
    <property type="term" value="P:positive regulation of DNA-templated transcription"/>
    <property type="evidence" value="ECO:0007669"/>
    <property type="project" value="TreeGrafter"/>
</dbReference>
<keyword evidence="3 6" id="KW-0804">Transcription</keyword>
<evidence type="ECO:0000259" key="7">
    <source>
        <dbReference type="PROSITE" id="PS50071"/>
    </source>
</evidence>
<sequence>MKIAAELELEPKQVTIWFQNRRARWKAKKLERDYGVLKVDYDALKLDYDVLEKENASLAANVHLLTILLTIGACSLVDRVSIS</sequence>
<organism evidence="8 9">
    <name type="scientific">Cucurbita argyrosperma subsp. sororia</name>
    <dbReference type="NCBI Taxonomy" id="37648"/>
    <lineage>
        <taxon>Eukaryota</taxon>
        <taxon>Viridiplantae</taxon>
        <taxon>Streptophyta</taxon>
        <taxon>Embryophyta</taxon>
        <taxon>Tracheophyta</taxon>
        <taxon>Spermatophyta</taxon>
        <taxon>Magnoliopsida</taxon>
        <taxon>eudicotyledons</taxon>
        <taxon>Gunneridae</taxon>
        <taxon>Pentapetalae</taxon>
        <taxon>rosids</taxon>
        <taxon>fabids</taxon>
        <taxon>Cucurbitales</taxon>
        <taxon>Cucurbitaceae</taxon>
        <taxon>Cucurbiteae</taxon>
        <taxon>Cucurbita</taxon>
    </lineage>
</organism>